<evidence type="ECO:0000313" key="1">
    <source>
        <dbReference type="EMBL" id="MCD7448191.1"/>
    </source>
</evidence>
<protein>
    <submittedName>
        <fullName evidence="1">Uncharacterized protein</fullName>
    </submittedName>
</protein>
<sequence length="70" mass="7756">DRPLVILRISYHDCLSRLVTPRNESCHDSLLPKPSTQMDVTTLGSTGLRTNKLFCDSSYEDISADATNVS</sequence>
<accession>A0ABS8RN27</accession>
<dbReference type="EMBL" id="JACEIK010000054">
    <property type="protein sequence ID" value="MCD7448191.1"/>
    <property type="molecule type" value="Genomic_DNA"/>
</dbReference>
<dbReference type="Proteomes" id="UP000823775">
    <property type="component" value="Unassembled WGS sequence"/>
</dbReference>
<keyword evidence="2" id="KW-1185">Reference proteome</keyword>
<name>A0ABS8RN27_DATST</name>
<gene>
    <name evidence="1" type="ORF">HAX54_039147</name>
</gene>
<proteinExistence type="predicted"/>
<organism evidence="1 2">
    <name type="scientific">Datura stramonium</name>
    <name type="common">Jimsonweed</name>
    <name type="synonym">Common thornapple</name>
    <dbReference type="NCBI Taxonomy" id="4076"/>
    <lineage>
        <taxon>Eukaryota</taxon>
        <taxon>Viridiplantae</taxon>
        <taxon>Streptophyta</taxon>
        <taxon>Embryophyta</taxon>
        <taxon>Tracheophyta</taxon>
        <taxon>Spermatophyta</taxon>
        <taxon>Magnoliopsida</taxon>
        <taxon>eudicotyledons</taxon>
        <taxon>Gunneridae</taxon>
        <taxon>Pentapetalae</taxon>
        <taxon>asterids</taxon>
        <taxon>lamiids</taxon>
        <taxon>Solanales</taxon>
        <taxon>Solanaceae</taxon>
        <taxon>Solanoideae</taxon>
        <taxon>Datureae</taxon>
        <taxon>Datura</taxon>
    </lineage>
</organism>
<comment type="caution">
    <text evidence="1">The sequence shown here is derived from an EMBL/GenBank/DDBJ whole genome shotgun (WGS) entry which is preliminary data.</text>
</comment>
<evidence type="ECO:0000313" key="2">
    <source>
        <dbReference type="Proteomes" id="UP000823775"/>
    </source>
</evidence>
<feature type="non-terminal residue" evidence="1">
    <location>
        <position position="1"/>
    </location>
</feature>
<reference evidence="1 2" key="1">
    <citation type="journal article" date="2021" name="BMC Genomics">
        <title>Datura genome reveals duplications of psychoactive alkaloid biosynthetic genes and high mutation rate following tissue culture.</title>
        <authorList>
            <person name="Rajewski A."/>
            <person name="Carter-House D."/>
            <person name="Stajich J."/>
            <person name="Litt A."/>
        </authorList>
    </citation>
    <scope>NUCLEOTIDE SEQUENCE [LARGE SCALE GENOMIC DNA]</scope>
    <source>
        <strain evidence="1">AR-01</strain>
    </source>
</reference>